<feature type="domain" description="Fumarylacetoacetase-like C-terminal" evidence="14">
    <location>
        <begin position="122"/>
        <end position="406"/>
    </location>
</feature>
<keyword evidence="9 13" id="KW-0585">Phenylalanine catabolism</keyword>
<feature type="binding site" evidence="12">
    <location>
        <position position="200"/>
    </location>
    <ligand>
        <name>Ca(2+)</name>
        <dbReference type="ChEBI" id="CHEBI:29108"/>
    </ligand>
</feature>
<comment type="cofactor">
    <cofactor evidence="13">
        <name>Mg(2+)</name>
        <dbReference type="ChEBI" id="CHEBI:18420"/>
    </cofactor>
    <cofactor evidence="13">
        <name>Ca(2+)</name>
        <dbReference type="ChEBI" id="CHEBI:29108"/>
    </cofactor>
</comment>
<dbReference type="GeneID" id="27899360"/>
<feature type="domain" description="Fumarylacetoacetase N-terminal" evidence="15">
    <location>
        <begin position="16"/>
        <end position="116"/>
    </location>
</feature>
<feature type="binding site" evidence="12">
    <location>
        <position position="232"/>
    </location>
    <ligand>
        <name>Mg(2+)</name>
        <dbReference type="ChEBI" id="CHEBI:18420"/>
    </ligand>
</feature>
<evidence type="ECO:0000256" key="10">
    <source>
        <dbReference type="PIRSR" id="PIRSR605959-1"/>
    </source>
</evidence>
<evidence type="ECO:0000256" key="9">
    <source>
        <dbReference type="ARBA" id="ARBA00023232"/>
    </source>
</evidence>
<feature type="binding site" evidence="12">
    <location>
        <position position="232"/>
    </location>
    <ligand>
        <name>Ca(2+)</name>
        <dbReference type="ChEBI" id="CHEBI:29108"/>
    </ligand>
</feature>
<dbReference type="SUPFAM" id="SSF56529">
    <property type="entry name" value="FAH"/>
    <property type="match status" value="1"/>
</dbReference>
<dbReference type="HOGENOM" id="CLU_026207_2_0_1"/>
<dbReference type="Proteomes" id="UP000016931">
    <property type="component" value="Unassembled WGS sequence"/>
</dbReference>
<evidence type="ECO:0000256" key="4">
    <source>
        <dbReference type="ARBA" id="ARBA00022723"/>
    </source>
</evidence>
<feature type="binding site" evidence="12">
    <location>
        <position position="124"/>
    </location>
    <ligand>
        <name>Ca(2+)</name>
        <dbReference type="ChEBI" id="CHEBI:29108"/>
    </ligand>
</feature>
<evidence type="ECO:0000256" key="11">
    <source>
        <dbReference type="PIRSR" id="PIRSR605959-2"/>
    </source>
</evidence>
<keyword evidence="8 13" id="KW-0828">Tyrosine catabolism</keyword>
<dbReference type="GO" id="GO:1902000">
    <property type="term" value="P:homogentisate catabolic process"/>
    <property type="evidence" value="ECO:0007669"/>
    <property type="project" value="TreeGrafter"/>
</dbReference>
<evidence type="ECO:0000256" key="1">
    <source>
        <dbReference type="ARBA" id="ARBA00004782"/>
    </source>
</evidence>
<feature type="binding site" evidence="12">
    <location>
        <position position="256"/>
    </location>
    <ligand>
        <name>Mg(2+)</name>
        <dbReference type="ChEBI" id="CHEBI:18420"/>
    </ligand>
</feature>
<comment type="similarity">
    <text evidence="2 13">Belongs to the FAH family.</text>
</comment>
<evidence type="ECO:0000259" key="14">
    <source>
        <dbReference type="Pfam" id="PF01557"/>
    </source>
</evidence>
<reference evidence="16 17" key="1">
    <citation type="journal article" date="2012" name="PLoS Pathog.">
        <title>Diverse lifestyles and strategies of plant pathogenesis encoded in the genomes of eighteen Dothideomycetes fungi.</title>
        <authorList>
            <person name="Ohm R.A."/>
            <person name="Feau N."/>
            <person name="Henrissat B."/>
            <person name="Schoch C.L."/>
            <person name="Horwitz B.A."/>
            <person name="Barry K.W."/>
            <person name="Condon B.J."/>
            <person name="Copeland A.C."/>
            <person name="Dhillon B."/>
            <person name="Glaser F."/>
            <person name="Hesse C.N."/>
            <person name="Kosti I."/>
            <person name="LaButti K."/>
            <person name="Lindquist E.A."/>
            <person name="Lucas S."/>
            <person name="Salamov A.A."/>
            <person name="Bradshaw R.E."/>
            <person name="Ciuffetti L."/>
            <person name="Hamelin R.C."/>
            <person name="Kema G.H.J."/>
            <person name="Lawrence C."/>
            <person name="Scott J.A."/>
            <person name="Spatafora J.W."/>
            <person name="Turgeon B.G."/>
            <person name="de Wit P.J.G.M."/>
            <person name="Zhong S."/>
            <person name="Goodwin S.B."/>
            <person name="Grigoriev I.V."/>
        </authorList>
    </citation>
    <scope>NUCLEOTIDE SEQUENCE [LARGE SCALE GENOMIC DNA]</scope>
    <source>
        <strain evidence="16 17">SO2202</strain>
    </source>
</reference>
<dbReference type="Gene3D" id="2.30.30.230">
    <property type="entry name" value="Fumarylacetoacetase, N-terminal domain"/>
    <property type="match status" value="1"/>
</dbReference>
<dbReference type="GO" id="GO:0006572">
    <property type="term" value="P:L-tyrosine catabolic process"/>
    <property type="evidence" value="ECO:0007669"/>
    <property type="project" value="UniProtKB-UniRule"/>
</dbReference>
<dbReference type="RefSeq" id="XP_016757229.1">
    <property type="nucleotide sequence ID" value="XM_016902223.1"/>
</dbReference>
<sequence length="413" mass="44861">MTTPRTGYEDHFGIDNIPFGIASIGKESKPSTVTRYQDQVIFLQFLDHIFSTIPSLPKDIFQQSTLNAFASLDPQIHLQVRQLIQSEIQKTTNDDLAKRFPPDSIQPISAVHMHLPITIGDFTDFSCSHHHVQNASEAMTGQRSLPPAFYHFPIGYAGRCSSIDVSGTPVIRPLGQHWSGAAMKSDVVFSACEKMDYELELGAIIGTPVPRNQRITAQEAEAHIFGYVLVNDWSARDIQALEMLPLGPLNGKNAGTTLSPWIVTSAALEKFRVGAPQRLEMKEDVMYLRNSSGNGALSVDLTVDVQTSKDSAEKTTMCRSNSSWMYWTLAQCVAHQAIGGCGLRTGDLLATGTVSGGGDAEHGCLLEFMKQGAATAPPRGYLEDGETVTLSGYCGKGVGFGECVATLMPAREM</sequence>
<name>M3BSP0_SPHMS</name>
<dbReference type="InterPro" id="IPR011234">
    <property type="entry name" value="Fumarylacetoacetase-like_C"/>
</dbReference>
<dbReference type="InterPro" id="IPR005959">
    <property type="entry name" value="Fumarylacetoacetase"/>
</dbReference>
<organism evidence="16 17">
    <name type="scientific">Sphaerulina musiva (strain SO2202)</name>
    <name type="common">Poplar stem canker fungus</name>
    <name type="synonym">Septoria musiva</name>
    <dbReference type="NCBI Taxonomy" id="692275"/>
    <lineage>
        <taxon>Eukaryota</taxon>
        <taxon>Fungi</taxon>
        <taxon>Dikarya</taxon>
        <taxon>Ascomycota</taxon>
        <taxon>Pezizomycotina</taxon>
        <taxon>Dothideomycetes</taxon>
        <taxon>Dothideomycetidae</taxon>
        <taxon>Mycosphaerellales</taxon>
        <taxon>Mycosphaerellaceae</taxon>
        <taxon>Sphaerulina</taxon>
    </lineage>
</organism>
<dbReference type="Pfam" id="PF09298">
    <property type="entry name" value="FAA_hydrolase_N"/>
    <property type="match status" value="1"/>
</dbReference>
<proteinExistence type="inferred from homology"/>
<keyword evidence="4 12" id="KW-0479">Metal-binding</keyword>
<keyword evidence="5 13" id="KW-0378">Hydrolase</keyword>
<dbReference type="EC" id="3.7.1.2" evidence="3 13"/>
<keyword evidence="6 12" id="KW-0106">Calcium</keyword>
<dbReference type="Gene3D" id="3.90.850.10">
    <property type="entry name" value="Fumarylacetoacetase-like, C-terminal domain"/>
    <property type="match status" value="1"/>
</dbReference>
<dbReference type="PANTHER" id="PTHR43069">
    <property type="entry name" value="FUMARYLACETOACETASE"/>
    <property type="match status" value="1"/>
</dbReference>
<dbReference type="GO" id="GO:0004334">
    <property type="term" value="F:fumarylacetoacetase activity"/>
    <property type="evidence" value="ECO:0007669"/>
    <property type="project" value="UniProtKB-UniRule"/>
</dbReference>
<dbReference type="GO" id="GO:0046872">
    <property type="term" value="F:metal ion binding"/>
    <property type="evidence" value="ECO:0007669"/>
    <property type="project" value="UniProtKB-UniRule"/>
</dbReference>
<evidence type="ECO:0000256" key="2">
    <source>
        <dbReference type="ARBA" id="ARBA00010211"/>
    </source>
</evidence>
<dbReference type="InterPro" id="IPR036462">
    <property type="entry name" value="Fumarylacetoacetase_N_sf"/>
</dbReference>
<feature type="binding site" evidence="12">
    <location>
        <position position="252"/>
    </location>
    <ligand>
        <name>Mg(2+)</name>
        <dbReference type="ChEBI" id="CHEBI:18420"/>
    </ligand>
</feature>
<dbReference type="GO" id="GO:0006559">
    <property type="term" value="P:L-phenylalanine catabolic process"/>
    <property type="evidence" value="ECO:0007669"/>
    <property type="project" value="UniProtKB-UniRule"/>
</dbReference>
<keyword evidence="17" id="KW-1185">Reference proteome</keyword>
<dbReference type="SUPFAM" id="SSF63433">
    <property type="entry name" value="Fumarylacetoacetate hydrolase, FAH, N-terminal domain"/>
    <property type="match status" value="1"/>
</dbReference>
<dbReference type="STRING" id="692275.M3BSP0"/>
<evidence type="ECO:0000256" key="13">
    <source>
        <dbReference type="RuleBase" id="RU366008"/>
    </source>
</evidence>
<evidence type="ECO:0000256" key="8">
    <source>
        <dbReference type="ARBA" id="ARBA00022878"/>
    </source>
</evidence>
<dbReference type="OMA" id="QGLEMNP"/>
<dbReference type="PANTHER" id="PTHR43069:SF5">
    <property type="entry name" value="FUMARYLACETOACETASE"/>
    <property type="match status" value="1"/>
</dbReference>
<protein>
    <recommendedName>
        <fullName evidence="3 13">Fumarylacetoacetase</fullName>
        <ecNumber evidence="3 13">3.7.1.2</ecNumber>
    </recommendedName>
    <alternativeName>
        <fullName evidence="13">Fumarylacetoacetate hydrolase</fullName>
    </alternativeName>
</protein>
<evidence type="ECO:0000256" key="12">
    <source>
        <dbReference type="PIRSR" id="PIRSR605959-3"/>
    </source>
</evidence>
<evidence type="ECO:0000256" key="3">
    <source>
        <dbReference type="ARBA" id="ARBA00012094"/>
    </source>
</evidence>
<evidence type="ECO:0000313" key="16">
    <source>
        <dbReference type="EMBL" id="EMF09108.1"/>
    </source>
</evidence>
<feature type="binding site" evidence="12">
    <location>
        <position position="198"/>
    </location>
    <ligand>
        <name>Ca(2+)</name>
        <dbReference type="ChEBI" id="CHEBI:29108"/>
    </ligand>
</feature>
<keyword evidence="7 12" id="KW-0460">Magnesium</keyword>
<dbReference type="Pfam" id="PF01557">
    <property type="entry name" value="FAA_hydrolase"/>
    <property type="match status" value="1"/>
</dbReference>
<feature type="binding site" evidence="11">
    <location>
        <position position="239"/>
    </location>
    <ligand>
        <name>substrate</name>
    </ligand>
</feature>
<feature type="active site" description="Proton acceptor" evidence="10">
    <location>
        <position position="131"/>
    </location>
</feature>
<dbReference type="AlphaFoldDB" id="M3BSP0"/>
<evidence type="ECO:0000256" key="5">
    <source>
        <dbReference type="ARBA" id="ARBA00022801"/>
    </source>
</evidence>
<dbReference type="eggNOG" id="KOG2843">
    <property type="taxonomic scope" value="Eukaryota"/>
</dbReference>
<dbReference type="OrthoDB" id="9971669at2759"/>
<evidence type="ECO:0000256" key="7">
    <source>
        <dbReference type="ARBA" id="ARBA00022842"/>
    </source>
</evidence>
<evidence type="ECO:0000313" key="17">
    <source>
        <dbReference type="Proteomes" id="UP000016931"/>
    </source>
</evidence>
<evidence type="ECO:0000256" key="6">
    <source>
        <dbReference type="ARBA" id="ARBA00022837"/>
    </source>
</evidence>
<comment type="pathway">
    <text evidence="1 13">Amino-acid degradation; L-phenylalanine degradation; acetoacetate and fumarate from L-phenylalanine: step 6/6.</text>
</comment>
<gene>
    <name evidence="16" type="ORF">SEPMUDRAFT_128621</name>
</gene>
<dbReference type="UniPathway" id="UPA00139">
    <property type="reaction ID" value="UER00341"/>
</dbReference>
<feature type="binding site" evidence="11">
    <location>
        <position position="353"/>
    </location>
    <ligand>
        <name>substrate</name>
    </ligand>
</feature>
<dbReference type="EMBL" id="KB456270">
    <property type="protein sequence ID" value="EMF09108.1"/>
    <property type="molecule type" value="Genomic_DNA"/>
</dbReference>
<evidence type="ECO:0000259" key="15">
    <source>
        <dbReference type="Pfam" id="PF09298"/>
    </source>
</evidence>
<dbReference type="InterPro" id="IPR015377">
    <property type="entry name" value="Fumarylacetoacetase_N"/>
</dbReference>
<dbReference type="InterPro" id="IPR036663">
    <property type="entry name" value="Fumarylacetoacetase_C_sf"/>
</dbReference>
<accession>M3BSP0</accession>
<comment type="catalytic activity">
    <reaction evidence="13">
        <text>4-fumarylacetoacetate + H2O = acetoacetate + fumarate + H(+)</text>
        <dbReference type="Rhea" id="RHEA:10244"/>
        <dbReference type="ChEBI" id="CHEBI:13705"/>
        <dbReference type="ChEBI" id="CHEBI:15377"/>
        <dbReference type="ChEBI" id="CHEBI:15378"/>
        <dbReference type="ChEBI" id="CHEBI:18034"/>
        <dbReference type="ChEBI" id="CHEBI:29806"/>
        <dbReference type="EC" id="3.7.1.2"/>
    </reaction>
</comment>